<accession>A0ABY2WR64</accession>
<sequence>MKNSNLMTSVDLTLTDKKMDNPYHFIYGSNLYGTLFGVFGQFEIETTGDGNVCLVKKIHMDLVNYKGLINIGFSKHTPFIKGRKNIYFGVKGGRREYQKTIKFKDPLVIKKHERLPLVFNRMLYPIKGFEFDIKKRNKRDNNKELKKPIPKTRVFDTEFQYRSGSGYYDSELRPGMLGYNGLSLESIRNTMPFPSPRCHHSKVSLFFA</sequence>
<comment type="caution">
    <text evidence="1">The sequence shown here is derived from an EMBL/GenBank/DDBJ whole genome shotgun (WGS) entry which is preliminary data.</text>
</comment>
<reference evidence="1 2" key="1">
    <citation type="submission" date="2019-05" db="EMBL/GenBank/DDBJ databases">
        <title>Flagellimonas sp. AsT0115, sp. nov., isolated from a marine red algae, Asparagopsis taxiformis.</title>
        <authorList>
            <person name="Kim J."/>
            <person name="Jeong S.E."/>
            <person name="Jeon C.O."/>
        </authorList>
    </citation>
    <scope>NUCLEOTIDE SEQUENCE [LARGE SCALE GENOMIC DNA]</scope>
    <source>
        <strain evidence="1 2">AsT0115</strain>
    </source>
</reference>
<name>A0ABY2WR64_9FLAO</name>
<dbReference type="EMBL" id="VCNI01000001">
    <property type="protein sequence ID" value="TMU57494.1"/>
    <property type="molecule type" value="Genomic_DNA"/>
</dbReference>
<proteinExistence type="predicted"/>
<evidence type="ECO:0000313" key="1">
    <source>
        <dbReference type="EMBL" id="TMU57494.1"/>
    </source>
</evidence>
<dbReference type="Proteomes" id="UP000751614">
    <property type="component" value="Unassembled WGS sequence"/>
</dbReference>
<evidence type="ECO:0000313" key="2">
    <source>
        <dbReference type="Proteomes" id="UP000751614"/>
    </source>
</evidence>
<protein>
    <submittedName>
        <fullName evidence="1">Uncharacterized protein</fullName>
    </submittedName>
</protein>
<organism evidence="1 2">
    <name type="scientific">Flagellimonas algicola</name>
    <dbReference type="NCBI Taxonomy" id="2583815"/>
    <lineage>
        <taxon>Bacteria</taxon>
        <taxon>Pseudomonadati</taxon>
        <taxon>Bacteroidota</taxon>
        <taxon>Flavobacteriia</taxon>
        <taxon>Flavobacteriales</taxon>
        <taxon>Flavobacteriaceae</taxon>
        <taxon>Flagellimonas</taxon>
    </lineage>
</organism>
<keyword evidence="2" id="KW-1185">Reference proteome</keyword>
<gene>
    <name evidence="1" type="ORF">FGG15_08100</name>
</gene>
<dbReference type="RefSeq" id="WP_138835043.1">
    <property type="nucleotide sequence ID" value="NZ_VCNI01000001.1"/>
</dbReference>